<organism evidence="6 7">
    <name type="scientific">Streptomyces caeruleatus</name>
    <dbReference type="NCBI Taxonomy" id="661399"/>
    <lineage>
        <taxon>Bacteria</taxon>
        <taxon>Bacillati</taxon>
        <taxon>Actinomycetota</taxon>
        <taxon>Actinomycetes</taxon>
        <taxon>Kitasatosporales</taxon>
        <taxon>Streptomycetaceae</taxon>
        <taxon>Streptomyces</taxon>
    </lineage>
</organism>
<evidence type="ECO:0000256" key="1">
    <source>
        <dbReference type="ARBA" id="ARBA00022630"/>
    </source>
</evidence>
<dbReference type="SUPFAM" id="SSF51679">
    <property type="entry name" value="Bacterial luciferase-like"/>
    <property type="match status" value="1"/>
</dbReference>
<keyword evidence="4" id="KW-0503">Monooxygenase</keyword>
<proteinExistence type="predicted"/>
<evidence type="ECO:0000256" key="4">
    <source>
        <dbReference type="ARBA" id="ARBA00023033"/>
    </source>
</evidence>
<dbReference type="STRING" id="661399.AQJ67_34595"/>
<dbReference type="Pfam" id="PF00296">
    <property type="entry name" value="Bac_luciferase"/>
    <property type="match status" value="1"/>
</dbReference>
<name>A0A101TNQ1_9ACTN</name>
<comment type="caution">
    <text evidence="6">The sequence shown here is derived from an EMBL/GenBank/DDBJ whole genome shotgun (WGS) entry which is preliminary data.</text>
</comment>
<dbReference type="EMBL" id="LMWY01000046">
    <property type="protein sequence ID" value="KUN95689.1"/>
    <property type="molecule type" value="Genomic_DNA"/>
</dbReference>
<evidence type="ECO:0000313" key="7">
    <source>
        <dbReference type="Proteomes" id="UP000053429"/>
    </source>
</evidence>
<evidence type="ECO:0000313" key="6">
    <source>
        <dbReference type="EMBL" id="KUN95689.1"/>
    </source>
</evidence>
<keyword evidence="2" id="KW-0288">FMN</keyword>
<dbReference type="InterPro" id="IPR050172">
    <property type="entry name" value="SsuD_RutA_monooxygenase"/>
</dbReference>
<protein>
    <recommendedName>
        <fullName evidence="5">Luciferase-like domain-containing protein</fullName>
    </recommendedName>
</protein>
<dbReference type="Gene3D" id="3.20.20.30">
    <property type="entry name" value="Luciferase-like domain"/>
    <property type="match status" value="1"/>
</dbReference>
<dbReference type="GO" id="GO:0008726">
    <property type="term" value="F:alkanesulfonate monooxygenase activity"/>
    <property type="evidence" value="ECO:0007669"/>
    <property type="project" value="TreeGrafter"/>
</dbReference>
<keyword evidence="3" id="KW-0560">Oxidoreductase</keyword>
<feature type="domain" description="Luciferase-like" evidence="5">
    <location>
        <begin position="3"/>
        <end position="316"/>
    </location>
</feature>
<dbReference type="AlphaFoldDB" id="A0A101TNQ1"/>
<keyword evidence="1" id="KW-0285">Flavoprotein</keyword>
<dbReference type="InterPro" id="IPR011251">
    <property type="entry name" value="Luciferase-like_dom"/>
</dbReference>
<dbReference type="Proteomes" id="UP000053429">
    <property type="component" value="Unassembled WGS sequence"/>
</dbReference>
<accession>A0A101TNQ1</accession>
<dbReference type="GO" id="GO:0046306">
    <property type="term" value="P:alkanesulfonate catabolic process"/>
    <property type="evidence" value="ECO:0007669"/>
    <property type="project" value="TreeGrafter"/>
</dbReference>
<evidence type="ECO:0000256" key="2">
    <source>
        <dbReference type="ARBA" id="ARBA00022643"/>
    </source>
</evidence>
<evidence type="ECO:0000256" key="3">
    <source>
        <dbReference type="ARBA" id="ARBA00023002"/>
    </source>
</evidence>
<sequence length="356" mass="38761">MFMHIYSVTPPSTGPEDMAESYRARVTATAESCESAGWHGILVPHNLHEVDPWLIAGHLGSVTSDLVPLIAVQPASMAPHTAAAMAAAYATLYGRPLYFNLVAGARDDELRRTGDLLSHDQRYARMREYGRTLRALLRGELLDEEGEWYAYRQFRLEPRPEVLSDCKIFVAGSSAAGLSVAKDIADVVVTHPAPVDAWLDDFLTPLRAGGYRGDLGIRIGIIARSDSTAAWDAARERFPESWRGRQETLLKTVSQNSWARQLAVRAVAEEEAPADTAGTDVYWLGAFRSGQASAPFLVGSHEEVADRLAAYVEAGVGHVLLNGEAADDRGGIEEVLRLVRRQGCAPDRPGSRAAAR</sequence>
<dbReference type="InterPro" id="IPR036661">
    <property type="entry name" value="Luciferase-like_sf"/>
</dbReference>
<gene>
    <name evidence="6" type="ORF">AQJ67_34595</name>
</gene>
<reference evidence="6 7" key="1">
    <citation type="submission" date="2015-10" db="EMBL/GenBank/DDBJ databases">
        <title>Draft genome sequence of Streptomyces caeruleatus NRRL B-24802, type strain for the species Streptomyces caeruleatus.</title>
        <authorList>
            <person name="Ruckert C."/>
            <person name="Winkler A."/>
            <person name="Kalinowski J."/>
            <person name="Kampfer P."/>
            <person name="Glaeser S."/>
        </authorList>
    </citation>
    <scope>NUCLEOTIDE SEQUENCE [LARGE SCALE GENOMIC DNA]</scope>
    <source>
        <strain evidence="6 7">NRRL B-24802</strain>
    </source>
</reference>
<keyword evidence="7" id="KW-1185">Reference proteome</keyword>
<dbReference type="PANTHER" id="PTHR42847">
    <property type="entry name" value="ALKANESULFONATE MONOOXYGENASE"/>
    <property type="match status" value="1"/>
</dbReference>
<evidence type="ECO:0000259" key="5">
    <source>
        <dbReference type="Pfam" id="PF00296"/>
    </source>
</evidence>
<dbReference type="PANTHER" id="PTHR42847:SF4">
    <property type="entry name" value="ALKANESULFONATE MONOOXYGENASE-RELATED"/>
    <property type="match status" value="1"/>
</dbReference>